<proteinExistence type="predicted"/>
<evidence type="ECO:0000313" key="3">
    <source>
        <dbReference type="Proteomes" id="UP000019478"/>
    </source>
</evidence>
<dbReference type="GeneID" id="19173196"/>
<organism evidence="2 3">
    <name type="scientific">Capronia epimyces CBS 606.96</name>
    <dbReference type="NCBI Taxonomy" id="1182542"/>
    <lineage>
        <taxon>Eukaryota</taxon>
        <taxon>Fungi</taxon>
        <taxon>Dikarya</taxon>
        <taxon>Ascomycota</taxon>
        <taxon>Pezizomycotina</taxon>
        <taxon>Eurotiomycetes</taxon>
        <taxon>Chaetothyriomycetidae</taxon>
        <taxon>Chaetothyriales</taxon>
        <taxon>Herpotrichiellaceae</taxon>
        <taxon>Capronia</taxon>
    </lineage>
</organism>
<dbReference type="RefSeq" id="XP_007737396.1">
    <property type="nucleotide sequence ID" value="XM_007739206.1"/>
</dbReference>
<evidence type="ECO:0000313" key="2">
    <source>
        <dbReference type="EMBL" id="EXJ77951.1"/>
    </source>
</evidence>
<dbReference type="OrthoDB" id="4136018at2759"/>
<reference evidence="2 3" key="1">
    <citation type="submission" date="2013-03" db="EMBL/GenBank/DDBJ databases">
        <title>The Genome Sequence of Capronia epimyces CBS 606.96.</title>
        <authorList>
            <consortium name="The Broad Institute Genomics Platform"/>
            <person name="Cuomo C."/>
            <person name="de Hoog S."/>
            <person name="Gorbushina A."/>
            <person name="Walker B."/>
            <person name="Young S.K."/>
            <person name="Zeng Q."/>
            <person name="Gargeya S."/>
            <person name="Fitzgerald M."/>
            <person name="Haas B."/>
            <person name="Abouelleil A."/>
            <person name="Allen A.W."/>
            <person name="Alvarado L."/>
            <person name="Arachchi H.M."/>
            <person name="Berlin A.M."/>
            <person name="Chapman S.B."/>
            <person name="Gainer-Dewar J."/>
            <person name="Goldberg J."/>
            <person name="Griggs A."/>
            <person name="Gujja S."/>
            <person name="Hansen M."/>
            <person name="Howarth C."/>
            <person name="Imamovic A."/>
            <person name="Ireland A."/>
            <person name="Larimer J."/>
            <person name="McCowan C."/>
            <person name="Murphy C."/>
            <person name="Pearson M."/>
            <person name="Poon T.W."/>
            <person name="Priest M."/>
            <person name="Roberts A."/>
            <person name="Saif S."/>
            <person name="Shea T."/>
            <person name="Sisk P."/>
            <person name="Sykes S."/>
            <person name="Wortman J."/>
            <person name="Nusbaum C."/>
            <person name="Birren B."/>
        </authorList>
    </citation>
    <scope>NUCLEOTIDE SEQUENCE [LARGE SCALE GENOMIC DNA]</scope>
    <source>
        <strain evidence="2 3">CBS 606.96</strain>
    </source>
</reference>
<feature type="region of interest" description="Disordered" evidence="1">
    <location>
        <begin position="59"/>
        <end position="79"/>
    </location>
</feature>
<dbReference type="EMBL" id="AMGY01000009">
    <property type="protein sequence ID" value="EXJ77951.1"/>
    <property type="molecule type" value="Genomic_DNA"/>
</dbReference>
<dbReference type="AlphaFoldDB" id="W9XLV8"/>
<accession>W9XLV8</accession>
<keyword evidence="3" id="KW-1185">Reference proteome</keyword>
<protein>
    <submittedName>
        <fullName evidence="2">Uncharacterized protein</fullName>
    </submittedName>
</protein>
<dbReference type="HOGENOM" id="CLU_2605807_0_0_1"/>
<dbReference type="Proteomes" id="UP000019478">
    <property type="component" value="Unassembled WGS sequence"/>
</dbReference>
<sequence length="79" mass="8620">MSPREAANRPTRHTVAGLDEDLPAPSLSKEPSAVVKRKGQRTLRACDFCRLKKAKVGSPAGNVQLWNPNPPTRETELTA</sequence>
<evidence type="ECO:0000256" key="1">
    <source>
        <dbReference type="SAM" id="MobiDB-lite"/>
    </source>
</evidence>
<feature type="region of interest" description="Disordered" evidence="1">
    <location>
        <begin position="1"/>
        <end position="37"/>
    </location>
</feature>
<name>W9XLV8_9EURO</name>
<comment type="caution">
    <text evidence="2">The sequence shown here is derived from an EMBL/GenBank/DDBJ whole genome shotgun (WGS) entry which is preliminary data.</text>
</comment>
<gene>
    <name evidence="2" type="ORF">A1O3_09110</name>
</gene>